<dbReference type="SUPFAM" id="SSF55729">
    <property type="entry name" value="Acyl-CoA N-acyltransferases (Nat)"/>
    <property type="match status" value="1"/>
</dbReference>
<dbReference type="InterPro" id="IPR016181">
    <property type="entry name" value="Acyl_CoA_acyltransferase"/>
</dbReference>
<dbReference type="GO" id="GO:0055091">
    <property type="term" value="P:phospholipid homeostasis"/>
    <property type="evidence" value="ECO:0007669"/>
    <property type="project" value="TreeGrafter"/>
</dbReference>
<dbReference type="RefSeq" id="WP_082715827.1">
    <property type="nucleotide sequence ID" value="NZ_JASOZP010000013.1"/>
</dbReference>
<keyword evidence="9 14" id="KW-0443">Lipid metabolism</keyword>
<evidence type="ECO:0000256" key="3">
    <source>
        <dbReference type="ARBA" id="ARBA00012014"/>
    </source>
</evidence>
<keyword evidence="8 14" id="KW-1133">Transmembrane helix</keyword>
<dbReference type="EC" id="2.3.2.3" evidence="3 14"/>
<evidence type="ECO:0000313" key="16">
    <source>
        <dbReference type="EMBL" id="KXB33747.1"/>
    </source>
</evidence>
<comment type="similarity">
    <text evidence="2 14">Belongs to the LPG synthase family.</text>
</comment>
<feature type="transmembrane region" description="Helical" evidence="14">
    <location>
        <begin position="365"/>
        <end position="385"/>
    </location>
</feature>
<comment type="catalytic activity">
    <reaction evidence="13 14">
        <text>L-lysyl-tRNA(Lys) + a 1,2-diacyl-sn-glycero-3-phospho-(1'-sn-glycerol) = a 1,2-diacyl-sn-glycero-3-phospho-1'-(3'-O-L-lysyl)-sn-glycerol + tRNA(Lys)</text>
        <dbReference type="Rhea" id="RHEA:10668"/>
        <dbReference type="Rhea" id="RHEA-COMP:9696"/>
        <dbReference type="Rhea" id="RHEA-COMP:9697"/>
        <dbReference type="ChEBI" id="CHEBI:64716"/>
        <dbReference type="ChEBI" id="CHEBI:75792"/>
        <dbReference type="ChEBI" id="CHEBI:78442"/>
        <dbReference type="ChEBI" id="CHEBI:78529"/>
        <dbReference type="EC" id="2.3.2.3"/>
    </reaction>
</comment>
<comment type="subcellular location">
    <subcellularLocation>
        <location evidence="1 14">Cell membrane</location>
        <topology evidence="1 14">Multi-pass membrane protein</topology>
    </subcellularLocation>
</comment>
<feature type="transmembrane region" description="Helical" evidence="14">
    <location>
        <begin position="445"/>
        <end position="463"/>
    </location>
</feature>
<evidence type="ECO:0000256" key="14">
    <source>
        <dbReference type="RuleBase" id="RU363042"/>
    </source>
</evidence>
<feature type="transmembrane region" description="Helical" evidence="14">
    <location>
        <begin position="137"/>
        <end position="155"/>
    </location>
</feature>
<keyword evidence="7 14" id="KW-0812">Transmembrane</keyword>
<dbReference type="InterPro" id="IPR022791">
    <property type="entry name" value="L-PG_synthase/AglD"/>
</dbReference>
<reference evidence="16 17" key="1">
    <citation type="submission" date="2016-01" db="EMBL/GenBank/DDBJ databases">
        <authorList>
            <person name="Oliw E.H."/>
        </authorList>
    </citation>
    <scope>NUCLEOTIDE SEQUENCE [LARGE SCALE GENOMIC DNA]</scope>
    <source>
        <strain evidence="16 17">KA00635</strain>
    </source>
</reference>
<evidence type="ECO:0000256" key="13">
    <source>
        <dbReference type="ARBA" id="ARBA00047540"/>
    </source>
</evidence>
<dbReference type="InterPro" id="IPR051211">
    <property type="entry name" value="PG_lysyltransferase"/>
</dbReference>
<comment type="function">
    <text evidence="14">Catalyzes the transfer of a lysyl group from L-lysyl-tRNA(Lys) to membrane-bound phosphatidylglycerol (PG), which produces lysylphosphatidylglycerol (LPG), a major component of the bacterial membrane with a positive net charge. LPG synthesis contributes to bacterial virulence as it is involved in the resistance mechanism against cationic antimicrobial peptides (CAMP) produces by the host's immune system (defensins, cathelicidins) and by the competing microorganisms.</text>
</comment>
<dbReference type="PANTHER" id="PTHR34697">
    <property type="entry name" value="PHOSPHATIDYLGLYCEROL LYSYLTRANSFERASE"/>
    <property type="match status" value="1"/>
</dbReference>
<name>A0A133XS31_9LACT</name>
<dbReference type="GO" id="GO:0006629">
    <property type="term" value="P:lipid metabolic process"/>
    <property type="evidence" value="ECO:0007669"/>
    <property type="project" value="UniProtKB-KW"/>
</dbReference>
<sequence length="832" mass="95926">MKGRFMKELMNKHKQLLKTLFYFLLFFLLALLVKHEMGTIDWRLFLTALSQLSTTTRFLLIFFGLLGFSFNGWYDFCATRNYKLTATPLDILKMGWISQAFNEFIGLGGFTGGALRASFYQKAGLSTKDSLQITLETWFASFLGLGFLVIGMFIGQPPTGVYRLLAIAYCLYFPLFFFWEHLPFVGKWVRKTGYIEISYQKKFRYCLVSLGDWLASFSYFYLVMTLFLQDVTPSLALMVYACSNVIGILSFVPGGLGTFDMSVLFLFQQAGFSGDRILAGIVVLRVCYYVVPWMLACCHVFHEWLSDHLFEGNLQTANIARFVGRFVSASLFLNGVLLIASVFSPAIPERIRLLKYFIPRFFQNVSVLIVLLTGVILLLISYGLFKRIKRALWIALIILPIGAVACLVKGLDYEEAIFLWMNTYLLYQTRYLFTRNHLPLNRKTIMTTFMMCFFFLLIIFYLANHVTALRTIRKISLLNPTHTLMYLIVLLSLTVMILFTRTDRITFLPPNEKEIRQFEDLVNQYGGSEYSHLVYLYDKMIFFNEDQTVAILYRPSGDNLVALGDPIGKTEDFQEALEEFLLFSEQTNMTAGFYEVSPHSLDAFCSLGYATMKIGESAQVDLEAFSFDGKKNKNRRSVRNDMERAGLRFEVLNPPFDPSFLEDIRKISDAWLKGRDEMSFSLGTFQEDYLNRERIALLRDDLQIYAFATIMPISNEKVSIDLMRYLTHPAGDVMQMLILQLLQWSKDQGYQIFDLGMAPLANVGSKSFSSSRDKTLHLAYNFGNRFYGFKGLRNYKQKFRPRWENRYVIYSNQSALVKLLIALLDITHRSNG</sequence>
<feature type="domain" description="Phosphatidylglycerol lysyltransferase C-terminal" evidence="15">
    <location>
        <begin position="521"/>
        <end position="810"/>
    </location>
</feature>
<feature type="transmembrane region" description="Helical" evidence="14">
    <location>
        <begin position="161"/>
        <end position="182"/>
    </location>
</feature>
<feature type="transmembrane region" description="Helical" evidence="14">
    <location>
        <begin position="322"/>
        <end position="344"/>
    </location>
</feature>
<evidence type="ECO:0000256" key="11">
    <source>
        <dbReference type="ARBA" id="ARBA00023251"/>
    </source>
</evidence>
<dbReference type="EMBL" id="LSCQ01000090">
    <property type="protein sequence ID" value="KXB33747.1"/>
    <property type="molecule type" value="Genomic_DNA"/>
</dbReference>
<dbReference type="NCBIfam" id="NF033480">
    <property type="entry name" value="bifunc_MprF"/>
    <property type="match status" value="1"/>
</dbReference>
<dbReference type="InterPro" id="IPR024320">
    <property type="entry name" value="LPG_synthase_C"/>
</dbReference>
<proteinExistence type="inferred from homology"/>
<comment type="caution">
    <text evidence="16">The sequence shown here is derived from an EMBL/GenBank/DDBJ whole genome shotgun (WGS) entry which is preliminary data.</text>
</comment>
<evidence type="ECO:0000313" key="17">
    <source>
        <dbReference type="Proteomes" id="UP000070422"/>
    </source>
</evidence>
<evidence type="ECO:0000256" key="5">
    <source>
        <dbReference type="ARBA" id="ARBA00022475"/>
    </source>
</evidence>
<dbReference type="AlphaFoldDB" id="A0A133XS31"/>
<accession>A0A133XS31</accession>
<evidence type="ECO:0000256" key="4">
    <source>
        <dbReference type="ARBA" id="ARBA00021546"/>
    </source>
</evidence>
<dbReference type="PATRIC" id="fig|87541.4.peg.1623"/>
<evidence type="ECO:0000259" key="15">
    <source>
        <dbReference type="Pfam" id="PF09924"/>
    </source>
</evidence>
<dbReference type="GO" id="GO:0005886">
    <property type="term" value="C:plasma membrane"/>
    <property type="evidence" value="ECO:0007669"/>
    <property type="project" value="UniProtKB-SubCell"/>
</dbReference>
<keyword evidence="5" id="KW-1003">Cell membrane</keyword>
<evidence type="ECO:0000256" key="10">
    <source>
        <dbReference type="ARBA" id="ARBA00023136"/>
    </source>
</evidence>
<evidence type="ECO:0000256" key="6">
    <source>
        <dbReference type="ARBA" id="ARBA00022679"/>
    </source>
</evidence>
<feature type="transmembrane region" description="Helical" evidence="14">
    <location>
        <begin position="203"/>
        <end position="223"/>
    </location>
</feature>
<feature type="transmembrane region" description="Helical" evidence="14">
    <location>
        <begin position="391"/>
        <end position="411"/>
    </location>
</feature>
<keyword evidence="6 14" id="KW-0808">Transferase</keyword>
<dbReference type="OrthoDB" id="145485at2"/>
<dbReference type="GO" id="GO:0046677">
    <property type="term" value="P:response to antibiotic"/>
    <property type="evidence" value="ECO:0007669"/>
    <property type="project" value="UniProtKB-KW"/>
</dbReference>
<feature type="transmembrane region" description="Helical" evidence="14">
    <location>
        <begin position="235"/>
        <end position="256"/>
    </location>
</feature>
<evidence type="ECO:0000256" key="12">
    <source>
        <dbReference type="ARBA" id="ARBA00031899"/>
    </source>
</evidence>
<keyword evidence="10 14" id="KW-0472">Membrane</keyword>
<gene>
    <name evidence="14" type="primary">mprF</name>
    <name evidence="16" type="ORF">HMPREF3187_01636</name>
</gene>
<evidence type="ECO:0000256" key="8">
    <source>
        <dbReference type="ARBA" id="ARBA00022989"/>
    </source>
</evidence>
<dbReference type="Proteomes" id="UP000070422">
    <property type="component" value="Unassembled WGS sequence"/>
</dbReference>
<keyword evidence="11 14" id="KW-0046">Antibiotic resistance</keyword>
<evidence type="ECO:0000256" key="7">
    <source>
        <dbReference type="ARBA" id="ARBA00022692"/>
    </source>
</evidence>
<evidence type="ECO:0000256" key="9">
    <source>
        <dbReference type="ARBA" id="ARBA00023098"/>
    </source>
</evidence>
<feature type="transmembrane region" description="Helical" evidence="14">
    <location>
        <begin position="54"/>
        <end position="74"/>
    </location>
</feature>
<dbReference type="GO" id="GO:0050071">
    <property type="term" value="F:phosphatidylglycerol lysyltransferase activity"/>
    <property type="evidence" value="ECO:0007669"/>
    <property type="project" value="UniProtKB-EC"/>
</dbReference>
<dbReference type="Pfam" id="PF03706">
    <property type="entry name" value="LPG_synthase_TM"/>
    <property type="match status" value="1"/>
</dbReference>
<organism evidence="16 17">
    <name type="scientific">Aerococcus christensenii</name>
    <dbReference type="NCBI Taxonomy" id="87541"/>
    <lineage>
        <taxon>Bacteria</taxon>
        <taxon>Bacillati</taxon>
        <taxon>Bacillota</taxon>
        <taxon>Bacilli</taxon>
        <taxon>Lactobacillales</taxon>
        <taxon>Aerococcaceae</taxon>
        <taxon>Aerococcus</taxon>
    </lineage>
</organism>
<dbReference type="Pfam" id="PF09924">
    <property type="entry name" value="LPG_synthase_C"/>
    <property type="match status" value="1"/>
</dbReference>
<feature type="transmembrane region" description="Helical" evidence="14">
    <location>
        <begin position="483"/>
        <end position="500"/>
    </location>
</feature>
<dbReference type="PANTHER" id="PTHR34697:SF2">
    <property type="entry name" value="PHOSPHATIDYLGLYCEROL LYSYLTRANSFERASE"/>
    <property type="match status" value="1"/>
</dbReference>
<dbReference type="STRING" id="87541.AWM71_07545"/>
<protein>
    <recommendedName>
        <fullName evidence="4 14">Phosphatidylglycerol lysyltransferase</fullName>
        <ecNumber evidence="3 14">2.3.2.3</ecNumber>
    </recommendedName>
    <alternativeName>
        <fullName evidence="12 14">Lysylphosphatidylglycerol synthase</fullName>
    </alternativeName>
</protein>
<evidence type="ECO:0000256" key="2">
    <source>
        <dbReference type="ARBA" id="ARBA00008627"/>
    </source>
</evidence>
<evidence type="ECO:0000256" key="1">
    <source>
        <dbReference type="ARBA" id="ARBA00004651"/>
    </source>
</evidence>